<proteinExistence type="predicted"/>
<feature type="non-terminal residue" evidence="1">
    <location>
        <position position="82"/>
    </location>
</feature>
<reference evidence="1" key="1">
    <citation type="journal article" date="2014" name="Front. Microbiol.">
        <title>High frequency of phylogenetically diverse reductive dehalogenase-homologous genes in deep subseafloor sedimentary metagenomes.</title>
        <authorList>
            <person name="Kawai M."/>
            <person name="Futagami T."/>
            <person name="Toyoda A."/>
            <person name="Takaki Y."/>
            <person name="Nishi S."/>
            <person name="Hori S."/>
            <person name="Arai W."/>
            <person name="Tsubouchi T."/>
            <person name="Morono Y."/>
            <person name="Uchiyama I."/>
            <person name="Ito T."/>
            <person name="Fujiyama A."/>
            <person name="Inagaki F."/>
            <person name="Takami H."/>
        </authorList>
    </citation>
    <scope>NUCLEOTIDE SEQUENCE</scope>
    <source>
        <strain evidence="1">Expedition CK06-06</strain>
    </source>
</reference>
<organism evidence="1">
    <name type="scientific">marine sediment metagenome</name>
    <dbReference type="NCBI Taxonomy" id="412755"/>
    <lineage>
        <taxon>unclassified sequences</taxon>
        <taxon>metagenomes</taxon>
        <taxon>ecological metagenomes</taxon>
    </lineage>
</organism>
<accession>X1C2Q1</accession>
<comment type="caution">
    <text evidence="1">The sequence shown here is derived from an EMBL/GenBank/DDBJ whole genome shotgun (WGS) entry which is preliminary data.</text>
</comment>
<dbReference type="EMBL" id="BART01017517">
    <property type="protein sequence ID" value="GAG78666.1"/>
    <property type="molecule type" value="Genomic_DNA"/>
</dbReference>
<dbReference type="AlphaFoldDB" id="X1C2Q1"/>
<sequence>MKGSESERLRVVNPWTQTHFYDKNISKEALEKIQPFLQISNNIKKEEKLSYFDILRKELKLVGGNNFGIGYYDQMINSYINE</sequence>
<evidence type="ECO:0000313" key="1">
    <source>
        <dbReference type="EMBL" id="GAG78666.1"/>
    </source>
</evidence>
<name>X1C2Q1_9ZZZZ</name>
<protein>
    <submittedName>
        <fullName evidence="1">Uncharacterized protein</fullName>
    </submittedName>
</protein>
<gene>
    <name evidence="1" type="ORF">S01H4_33315</name>
</gene>